<protein>
    <submittedName>
        <fullName evidence="1">Uncharacterized protein</fullName>
    </submittedName>
</protein>
<reference evidence="2" key="1">
    <citation type="journal article" date="2019" name="Int. J. Syst. Evol. Microbiol.">
        <title>The Global Catalogue of Microorganisms (GCM) 10K type strain sequencing project: providing services to taxonomists for standard genome sequencing and annotation.</title>
        <authorList>
            <consortium name="The Broad Institute Genomics Platform"/>
            <consortium name="The Broad Institute Genome Sequencing Center for Infectious Disease"/>
            <person name="Wu L."/>
            <person name="Ma J."/>
        </authorList>
    </citation>
    <scope>NUCLEOTIDE SEQUENCE [LARGE SCALE GENOMIC DNA]</scope>
    <source>
        <strain evidence="2">JCM 17085</strain>
    </source>
</reference>
<evidence type="ECO:0000313" key="1">
    <source>
        <dbReference type="EMBL" id="GAA4083476.1"/>
    </source>
</evidence>
<evidence type="ECO:0000313" key="2">
    <source>
        <dbReference type="Proteomes" id="UP001500841"/>
    </source>
</evidence>
<comment type="caution">
    <text evidence="1">The sequence shown here is derived from an EMBL/GenBank/DDBJ whole genome shotgun (WGS) entry which is preliminary data.</text>
</comment>
<gene>
    <name evidence="1" type="ORF">GCM10022392_00130</name>
</gene>
<dbReference type="InterPro" id="IPR049249">
    <property type="entry name" value="DUF6882"/>
</dbReference>
<keyword evidence="2" id="KW-1185">Reference proteome</keyword>
<proteinExistence type="predicted"/>
<dbReference type="Proteomes" id="UP001500841">
    <property type="component" value="Unassembled WGS sequence"/>
</dbReference>
<sequence length="255" mass="29586">MSVSEQNFEDYKSQCVTDLMSLQPEFIKLYDINSYENWFYDHGTGAFHFKSDDGKNLYFKYVDVGSFSTKTNTWNWSWDNDTTPKHVSNALEKVKAFGTANNFEQLTKGLFEGDEYTGWEMTAISAKLLNTIGAYSIPQEHLTIYFIFTNELTQEEYEKLKVKYANCDRHISDRVAFVCQHLINSTSIGFHEAFDSDPAIEQDDEHQAWCNECEKIRLKEDGWADKAMAFANIKVVCNQCYFEIKERNQTGENIS</sequence>
<organism evidence="1 2">
    <name type="scientific">Mucilaginibacter panaciglaebae</name>
    <dbReference type="NCBI Taxonomy" id="502331"/>
    <lineage>
        <taxon>Bacteria</taxon>
        <taxon>Pseudomonadati</taxon>
        <taxon>Bacteroidota</taxon>
        <taxon>Sphingobacteriia</taxon>
        <taxon>Sphingobacteriales</taxon>
        <taxon>Sphingobacteriaceae</taxon>
        <taxon>Mucilaginibacter</taxon>
    </lineage>
</organism>
<dbReference type="EMBL" id="BAABCV010000001">
    <property type="protein sequence ID" value="GAA4083476.1"/>
    <property type="molecule type" value="Genomic_DNA"/>
</dbReference>
<name>A0ABP7W8V0_9SPHI</name>
<accession>A0ABP7W8V0</accession>
<dbReference type="Pfam" id="PF21813">
    <property type="entry name" value="DUF6882"/>
    <property type="match status" value="1"/>
</dbReference>
<dbReference type="RefSeq" id="WP_345100065.1">
    <property type="nucleotide sequence ID" value="NZ_BAABCV010000001.1"/>
</dbReference>